<feature type="non-terminal residue" evidence="2">
    <location>
        <position position="1"/>
    </location>
</feature>
<comment type="caution">
    <text evidence="2">The sequence shown here is derived from an EMBL/GenBank/DDBJ whole genome shotgun (WGS) entry which is preliminary data.</text>
</comment>
<feature type="compositionally biased region" description="Polar residues" evidence="1">
    <location>
        <begin position="48"/>
        <end position="57"/>
    </location>
</feature>
<feature type="non-terminal residue" evidence="2">
    <location>
        <position position="73"/>
    </location>
</feature>
<feature type="region of interest" description="Disordered" evidence="1">
    <location>
        <begin position="48"/>
        <end position="73"/>
    </location>
</feature>
<name>X0Y0J3_9ZZZZ</name>
<dbReference type="AlphaFoldDB" id="X0Y0J3"/>
<gene>
    <name evidence="2" type="ORF">S01H1_85704</name>
</gene>
<feature type="compositionally biased region" description="Polar residues" evidence="1">
    <location>
        <begin position="64"/>
        <end position="73"/>
    </location>
</feature>
<evidence type="ECO:0000256" key="1">
    <source>
        <dbReference type="SAM" id="MobiDB-lite"/>
    </source>
</evidence>
<accession>X0Y0J3</accession>
<dbReference type="EMBL" id="BARS01058972">
    <property type="protein sequence ID" value="GAG42303.1"/>
    <property type="molecule type" value="Genomic_DNA"/>
</dbReference>
<evidence type="ECO:0000313" key="2">
    <source>
        <dbReference type="EMBL" id="GAG42303.1"/>
    </source>
</evidence>
<protein>
    <submittedName>
        <fullName evidence="2">Uncharacterized protein</fullName>
    </submittedName>
</protein>
<sequence>NTEREKDSFPEYDEDINDEINEHYDEFNPEYNEIKEFELETCNTNENLKSNVTSVDQSSEKSESVQTQPGDKA</sequence>
<proteinExistence type="predicted"/>
<organism evidence="2">
    <name type="scientific">marine sediment metagenome</name>
    <dbReference type="NCBI Taxonomy" id="412755"/>
    <lineage>
        <taxon>unclassified sequences</taxon>
        <taxon>metagenomes</taxon>
        <taxon>ecological metagenomes</taxon>
    </lineage>
</organism>
<reference evidence="2" key="1">
    <citation type="journal article" date="2014" name="Front. Microbiol.">
        <title>High frequency of phylogenetically diverse reductive dehalogenase-homologous genes in deep subseafloor sedimentary metagenomes.</title>
        <authorList>
            <person name="Kawai M."/>
            <person name="Futagami T."/>
            <person name="Toyoda A."/>
            <person name="Takaki Y."/>
            <person name="Nishi S."/>
            <person name="Hori S."/>
            <person name="Arai W."/>
            <person name="Tsubouchi T."/>
            <person name="Morono Y."/>
            <person name="Uchiyama I."/>
            <person name="Ito T."/>
            <person name="Fujiyama A."/>
            <person name="Inagaki F."/>
            <person name="Takami H."/>
        </authorList>
    </citation>
    <scope>NUCLEOTIDE SEQUENCE</scope>
    <source>
        <strain evidence="2">Expedition CK06-06</strain>
    </source>
</reference>